<dbReference type="InterPro" id="IPR041698">
    <property type="entry name" value="Methyltransf_25"/>
</dbReference>
<gene>
    <name evidence="4" type="ORF">SAMN06265348_10737</name>
</gene>
<dbReference type="Proteomes" id="UP000320300">
    <property type="component" value="Unassembled WGS sequence"/>
</dbReference>
<dbReference type="PANTHER" id="PTHR43861:SF1">
    <property type="entry name" value="TRANS-ACONITATE 2-METHYLTRANSFERASE"/>
    <property type="match status" value="1"/>
</dbReference>
<dbReference type="OrthoDB" id="9770553at2"/>
<keyword evidence="1 4" id="KW-0489">Methyltransferase</keyword>
<accession>A0A521E4Y3</accession>
<proteinExistence type="predicted"/>
<name>A0A521E4Y3_9SPHI</name>
<dbReference type="Gene3D" id="3.40.50.150">
    <property type="entry name" value="Vaccinia Virus protein VP39"/>
    <property type="match status" value="1"/>
</dbReference>
<evidence type="ECO:0000313" key="5">
    <source>
        <dbReference type="Proteomes" id="UP000320300"/>
    </source>
</evidence>
<keyword evidence="2 4" id="KW-0808">Transferase</keyword>
<reference evidence="4 5" key="1">
    <citation type="submission" date="2017-05" db="EMBL/GenBank/DDBJ databases">
        <authorList>
            <person name="Varghese N."/>
            <person name="Submissions S."/>
        </authorList>
    </citation>
    <scope>NUCLEOTIDE SEQUENCE [LARGE SCALE GENOMIC DNA]</scope>
    <source>
        <strain evidence="4 5">DSM 19036</strain>
    </source>
</reference>
<sequence length="241" mass="26854">MEKNELKRKSTVEEIQKRFDQDVERFANLDTGQQTTIDAPLTLELTTSAAAALSPAATTLLDIGCGAGNYTLKMLEKVPGLDCTLIDLSMPMLQRAHQRVSAVTDGKVEMIQADILVADLPDNHYDIVLAAAVLHHLRADGDWEKVFNKIYRSLKPGGSFWISDLISHEPQELNQLFEARYASYLEELGGKAYREKVLAYIDAEDSPRSVSYQLRLMKSAGFRYVDVLHKNACFAAFGGIK</sequence>
<keyword evidence="5" id="KW-1185">Reference proteome</keyword>
<evidence type="ECO:0000259" key="3">
    <source>
        <dbReference type="Pfam" id="PF13649"/>
    </source>
</evidence>
<organism evidence="4 5">
    <name type="scientific">Pedobacter westerhofensis</name>
    <dbReference type="NCBI Taxonomy" id="425512"/>
    <lineage>
        <taxon>Bacteria</taxon>
        <taxon>Pseudomonadati</taxon>
        <taxon>Bacteroidota</taxon>
        <taxon>Sphingobacteriia</taxon>
        <taxon>Sphingobacteriales</taxon>
        <taxon>Sphingobacteriaceae</taxon>
        <taxon>Pedobacter</taxon>
    </lineage>
</organism>
<dbReference type="EMBL" id="FXTN01000007">
    <property type="protein sequence ID" value="SMO79006.1"/>
    <property type="molecule type" value="Genomic_DNA"/>
</dbReference>
<dbReference type="CDD" id="cd02440">
    <property type="entry name" value="AdoMet_MTases"/>
    <property type="match status" value="1"/>
</dbReference>
<dbReference type="PANTHER" id="PTHR43861">
    <property type="entry name" value="TRANS-ACONITATE 2-METHYLTRANSFERASE-RELATED"/>
    <property type="match status" value="1"/>
</dbReference>
<dbReference type="InterPro" id="IPR029063">
    <property type="entry name" value="SAM-dependent_MTases_sf"/>
</dbReference>
<dbReference type="RefSeq" id="WP_142528881.1">
    <property type="nucleotide sequence ID" value="NZ_CBCSJO010000007.1"/>
</dbReference>
<feature type="domain" description="Methyltransferase" evidence="3">
    <location>
        <begin position="61"/>
        <end position="158"/>
    </location>
</feature>
<evidence type="ECO:0000256" key="1">
    <source>
        <dbReference type="ARBA" id="ARBA00022603"/>
    </source>
</evidence>
<dbReference type="GO" id="GO:0008168">
    <property type="term" value="F:methyltransferase activity"/>
    <property type="evidence" value="ECO:0007669"/>
    <property type="project" value="UniProtKB-KW"/>
</dbReference>
<dbReference type="AlphaFoldDB" id="A0A521E4Y3"/>
<evidence type="ECO:0000256" key="2">
    <source>
        <dbReference type="ARBA" id="ARBA00022679"/>
    </source>
</evidence>
<protein>
    <submittedName>
        <fullName evidence="4">tRNA (Cmo5U34)-methyltransferase</fullName>
    </submittedName>
</protein>
<dbReference type="GO" id="GO:0032259">
    <property type="term" value="P:methylation"/>
    <property type="evidence" value="ECO:0007669"/>
    <property type="project" value="UniProtKB-KW"/>
</dbReference>
<evidence type="ECO:0000313" key="4">
    <source>
        <dbReference type="EMBL" id="SMO79006.1"/>
    </source>
</evidence>
<dbReference type="SUPFAM" id="SSF53335">
    <property type="entry name" value="S-adenosyl-L-methionine-dependent methyltransferases"/>
    <property type="match status" value="1"/>
</dbReference>
<dbReference type="Pfam" id="PF13649">
    <property type="entry name" value="Methyltransf_25"/>
    <property type="match status" value="1"/>
</dbReference>